<gene>
    <name evidence="1" type="ORF">BN000_02219</name>
</gene>
<protein>
    <submittedName>
        <fullName evidence="1">Uncharacterized protein</fullName>
    </submittedName>
</protein>
<dbReference type="EMBL" id="CTEC01000001">
    <property type="protein sequence ID" value="CQD10731.1"/>
    <property type="molecule type" value="Genomic_DNA"/>
</dbReference>
<name>A0A0U1DBS6_9MYCO</name>
<evidence type="ECO:0000313" key="1">
    <source>
        <dbReference type="EMBL" id="CQD10731.1"/>
    </source>
</evidence>
<accession>A0A0U1DBS6</accession>
<proteinExistence type="predicted"/>
<dbReference type="RefSeq" id="WP_167542668.1">
    <property type="nucleotide sequence ID" value="NZ_CTEC01000001.1"/>
</dbReference>
<reference evidence="2" key="1">
    <citation type="submission" date="2015-03" db="EMBL/GenBank/DDBJ databases">
        <authorList>
            <person name="Urmite Genomes"/>
        </authorList>
    </citation>
    <scope>NUCLEOTIDE SEQUENCE [LARGE SCALE GENOMIC DNA]</scope>
    <source>
        <strain evidence="2">CSUR P1344</strain>
    </source>
</reference>
<sequence length="247" mass="26586">MPASSARSRAQLLLDQLRDERGRRVVLVSHCLLNENTRYAGGATRPGAVPEAVEELIGAGYGIHQLPCPERLAWGGVLKPHSLPLYHSKGGLLYPLRGLLLRGFVFWTRLVYRRLARQVAREVADYQRSGIAVAGIVGIGASPSCGVTTTLDMRASLEVVAACPAAALTRDVMNERAVLGCRREGEGLFIAALGRALRRRGLAVPAFEHDLTAELHGARQKPLAAGAVRTLGESRNRETRSTGTGSH</sequence>
<organism evidence="1 2">
    <name type="scientific">Mycobacterium europaeum</name>
    <dbReference type="NCBI Taxonomy" id="761804"/>
    <lineage>
        <taxon>Bacteria</taxon>
        <taxon>Bacillati</taxon>
        <taxon>Actinomycetota</taxon>
        <taxon>Actinomycetes</taxon>
        <taxon>Mycobacteriales</taxon>
        <taxon>Mycobacteriaceae</taxon>
        <taxon>Mycobacterium</taxon>
        <taxon>Mycobacterium simiae complex</taxon>
    </lineage>
</organism>
<dbReference type="Proteomes" id="UP000199601">
    <property type="component" value="Unassembled WGS sequence"/>
</dbReference>
<keyword evidence="2" id="KW-1185">Reference proteome</keyword>
<evidence type="ECO:0000313" key="2">
    <source>
        <dbReference type="Proteomes" id="UP000199601"/>
    </source>
</evidence>
<dbReference type="AlphaFoldDB" id="A0A0U1DBS6"/>